<evidence type="ECO:0000313" key="7">
    <source>
        <dbReference type="Proteomes" id="UP000294543"/>
    </source>
</evidence>
<dbReference type="SMART" id="SM00354">
    <property type="entry name" value="HTH_LACI"/>
    <property type="match status" value="1"/>
</dbReference>
<evidence type="ECO:0000313" key="6">
    <source>
        <dbReference type="EMBL" id="TDD22108.1"/>
    </source>
</evidence>
<evidence type="ECO:0000259" key="5">
    <source>
        <dbReference type="PROSITE" id="PS50932"/>
    </source>
</evidence>
<keyword evidence="1" id="KW-0805">Transcription regulation</keyword>
<dbReference type="InterPro" id="IPR010982">
    <property type="entry name" value="Lambda_DNA-bd_dom_sf"/>
</dbReference>
<dbReference type="Proteomes" id="UP000294543">
    <property type="component" value="Unassembled WGS sequence"/>
</dbReference>
<keyword evidence="7" id="KW-1185">Reference proteome</keyword>
<dbReference type="PROSITE" id="PS50932">
    <property type="entry name" value="HTH_LACI_2"/>
    <property type="match status" value="1"/>
</dbReference>
<dbReference type="RefSeq" id="WP_132508061.1">
    <property type="nucleotide sequence ID" value="NZ_SMKP01000028.1"/>
</dbReference>
<keyword evidence="2" id="KW-0238">DNA-binding</keyword>
<dbReference type="Pfam" id="PF00356">
    <property type="entry name" value="LacI"/>
    <property type="match status" value="1"/>
</dbReference>
<dbReference type="InterPro" id="IPR028082">
    <property type="entry name" value="Peripla_BP_I"/>
</dbReference>
<name>A0A4R4WWM8_9ACTN</name>
<accession>A0A4R4WWM8</accession>
<dbReference type="Gene3D" id="3.40.50.2300">
    <property type="match status" value="3"/>
</dbReference>
<dbReference type="SUPFAM" id="SSF47413">
    <property type="entry name" value="lambda repressor-like DNA-binding domains"/>
    <property type="match status" value="1"/>
</dbReference>
<reference evidence="6 7" key="1">
    <citation type="submission" date="2019-03" db="EMBL/GenBank/DDBJ databases">
        <title>Draft genome sequences of novel Actinobacteria.</title>
        <authorList>
            <person name="Sahin N."/>
            <person name="Ay H."/>
            <person name="Saygin H."/>
        </authorList>
    </citation>
    <scope>NUCLEOTIDE SEQUENCE [LARGE SCALE GENOMIC DNA]</scope>
    <source>
        <strain evidence="6 7">KC712</strain>
    </source>
</reference>
<dbReference type="Gene3D" id="1.10.260.40">
    <property type="entry name" value="lambda repressor-like DNA-binding domains"/>
    <property type="match status" value="1"/>
</dbReference>
<keyword evidence="3" id="KW-0804">Transcription</keyword>
<sequence>MAERPSVPSPPRLVDVARAAGVSLATASRAMTGSSGVSAEVAAHVQAVASRIGYVPNSHARALAGGQVSMVGLIVHDVGDPYFGEIARGVLHETESRGYLALISQTQRDPRAELARIRALRAHRVTMLVMAGSGYVRAGREAGTEVGAGAGITAGAGTGTGTGTGADTDAGADMAAEVRSFTAAGGRLAVIGRHHLPVDAVLPDNAAGGATLMRHLLGLGHRRLGVLGGPPNLTTVEDRLDGLRTAFGAAGLDWRSVPVVHGDFTREGGAAATARLMRAHPDLTAVVALNDPMAVGALSWLLNSGRRVPGEISVAGFDDAPVARDVYPALTTIRLPMADMGKQALDLVLRPPASRPRRRRTTHELVVRASTAPPHT</sequence>
<evidence type="ECO:0000256" key="4">
    <source>
        <dbReference type="SAM" id="MobiDB-lite"/>
    </source>
</evidence>
<dbReference type="EMBL" id="SMKP01000028">
    <property type="protein sequence ID" value="TDD22108.1"/>
    <property type="molecule type" value="Genomic_DNA"/>
</dbReference>
<dbReference type="InterPro" id="IPR000843">
    <property type="entry name" value="HTH_LacI"/>
</dbReference>
<dbReference type="InterPro" id="IPR046335">
    <property type="entry name" value="LacI/GalR-like_sensor"/>
</dbReference>
<dbReference type="OrthoDB" id="3226810at2"/>
<dbReference type="GO" id="GO:0000976">
    <property type="term" value="F:transcription cis-regulatory region binding"/>
    <property type="evidence" value="ECO:0007669"/>
    <property type="project" value="TreeGrafter"/>
</dbReference>
<comment type="caution">
    <text evidence="6">The sequence shown here is derived from an EMBL/GenBank/DDBJ whole genome shotgun (WGS) entry which is preliminary data.</text>
</comment>
<organism evidence="6 7">
    <name type="scientific">Nonomuraea diastatica</name>
    <dbReference type="NCBI Taxonomy" id="1848329"/>
    <lineage>
        <taxon>Bacteria</taxon>
        <taxon>Bacillati</taxon>
        <taxon>Actinomycetota</taxon>
        <taxon>Actinomycetes</taxon>
        <taxon>Streptosporangiales</taxon>
        <taxon>Streptosporangiaceae</taxon>
        <taxon>Nonomuraea</taxon>
    </lineage>
</organism>
<dbReference type="CDD" id="cd06267">
    <property type="entry name" value="PBP1_LacI_sugar_binding-like"/>
    <property type="match status" value="1"/>
</dbReference>
<gene>
    <name evidence="6" type="ORF">E1294_12635</name>
</gene>
<dbReference type="SUPFAM" id="SSF53822">
    <property type="entry name" value="Periplasmic binding protein-like I"/>
    <property type="match status" value="2"/>
</dbReference>
<proteinExistence type="predicted"/>
<dbReference type="CDD" id="cd01392">
    <property type="entry name" value="HTH_LacI"/>
    <property type="match status" value="1"/>
</dbReference>
<evidence type="ECO:0000256" key="3">
    <source>
        <dbReference type="ARBA" id="ARBA00023163"/>
    </source>
</evidence>
<dbReference type="PANTHER" id="PTHR30146">
    <property type="entry name" value="LACI-RELATED TRANSCRIPTIONAL REPRESSOR"/>
    <property type="match status" value="1"/>
</dbReference>
<dbReference type="Pfam" id="PF13377">
    <property type="entry name" value="Peripla_BP_3"/>
    <property type="match status" value="1"/>
</dbReference>
<dbReference type="PANTHER" id="PTHR30146:SF153">
    <property type="entry name" value="LACTOSE OPERON REPRESSOR"/>
    <property type="match status" value="1"/>
</dbReference>
<feature type="region of interest" description="Disordered" evidence="4">
    <location>
        <begin position="351"/>
        <end position="376"/>
    </location>
</feature>
<protein>
    <submittedName>
        <fullName evidence="6">LacI family transcriptional regulator</fullName>
    </submittedName>
</protein>
<feature type="domain" description="HTH lacI-type" evidence="5">
    <location>
        <begin position="11"/>
        <end position="65"/>
    </location>
</feature>
<evidence type="ECO:0000256" key="1">
    <source>
        <dbReference type="ARBA" id="ARBA00023015"/>
    </source>
</evidence>
<dbReference type="GO" id="GO:0003700">
    <property type="term" value="F:DNA-binding transcription factor activity"/>
    <property type="evidence" value="ECO:0007669"/>
    <property type="project" value="TreeGrafter"/>
</dbReference>
<evidence type="ECO:0000256" key="2">
    <source>
        <dbReference type="ARBA" id="ARBA00023125"/>
    </source>
</evidence>
<dbReference type="AlphaFoldDB" id="A0A4R4WWM8"/>